<reference evidence="2 3" key="1">
    <citation type="journal article" date="2013" name="Proc. Natl. Acad. Sci. U.S.A.">
        <title>Candidate phylum TM6 genome recovered from a hospital sink biofilm provides genomic insights into this uncultivated phylum.</title>
        <authorList>
            <person name="McLean J.S."/>
            <person name="Lombardo M.J."/>
            <person name="Badger J.H."/>
            <person name="Edlund A."/>
            <person name="Novotny M."/>
            <person name="Yee-Greenbaum J."/>
            <person name="Vyahhi N."/>
            <person name="Hall A.P."/>
            <person name="Yang Y."/>
            <person name="Dupont C.L."/>
            <person name="Ziegler M.G."/>
            <person name="Chitsaz H."/>
            <person name="Allen A.E."/>
            <person name="Yooseph S."/>
            <person name="Tesler G."/>
            <person name="Pevzner P.A."/>
            <person name="Friedman R.M."/>
            <person name="Nealson K.H."/>
            <person name="Venter J.C."/>
            <person name="Lasken R.S."/>
        </authorList>
    </citation>
    <scope>NUCLEOTIDE SEQUENCE [LARGE SCALE GENOMIC DNA]</scope>
    <source>
        <strain evidence="2 3">TM6SC1</strain>
    </source>
</reference>
<organism evidence="2 3">
    <name type="scientific">candidate division TM6 bacterium JCVI TM6SC1</name>
    <dbReference type="NCBI Taxonomy" id="1306947"/>
    <lineage>
        <taxon>Bacteria</taxon>
        <taxon>Candidatus Babelota</taxon>
        <taxon>Vermiphilus</taxon>
    </lineage>
</organism>
<sequence>MKRLALCTWLAVVGILCINMSDPNSSLDGKVKPRINFYGTLITKHNKTYNVEYITIGHLIKDIKVFELPPESTAFSAPTPSSPSQEQHFEKIYTLEEDPRSDVKSFLDLSTIKKIVVPHPRIVWRYKPKKKHYIHYFTQIDVYSNDVNLTKNSYLINLEREIQFNQILTSGSIDKHGTFPSIKEVSIEGYRYKHKSPQKKSESSIDTPPKAAYRPLRQIRQA</sequence>
<dbReference type="STRING" id="1306947.J120_02490"/>
<keyword evidence="3" id="KW-1185">Reference proteome</keyword>
<protein>
    <submittedName>
        <fullName evidence="2">Uncharacterized protein</fullName>
    </submittedName>
</protein>
<dbReference type="EMBL" id="ARQD01000002">
    <property type="protein sequence ID" value="KIX85186.1"/>
    <property type="molecule type" value="Genomic_DNA"/>
</dbReference>
<comment type="caution">
    <text evidence="2">The sequence shown here is derived from an EMBL/GenBank/DDBJ whole genome shotgun (WGS) entry which is preliminary data.</text>
</comment>
<evidence type="ECO:0000256" key="1">
    <source>
        <dbReference type="SAM" id="MobiDB-lite"/>
    </source>
</evidence>
<proteinExistence type="predicted"/>
<accession>A0A0D2JDV8</accession>
<evidence type="ECO:0000313" key="3">
    <source>
        <dbReference type="Proteomes" id="UP000032214"/>
    </source>
</evidence>
<name>A0A0D2JDV8_9BACT</name>
<dbReference type="AlphaFoldDB" id="A0A0D2JDV8"/>
<dbReference type="Proteomes" id="UP000032214">
    <property type="component" value="Unassembled WGS sequence"/>
</dbReference>
<gene>
    <name evidence="2" type="ORF">J120_02490</name>
</gene>
<feature type="region of interest" description="Disordered" evidence="1">
    <location>
        <begin position="190"/>
        <end position="222"/>
    </location>
</feature>
<evidence type="ECO:0000313" key="2">
    <source>
        <dbReference type="EMBL" id="KIX85186.1"/>
    </source>
</evidence>